<dbReference type="InterPro" id="IPR036291">
    <property type="entry name" value="NAD(P)-bd_dom_sf"/>
</dbReference>
<accession>A0ABT7GY52</accession>
<keyword evidence="3" id="KW-1185">Reference proteome</keyword>
<feature type="domain" description="NAD-dependent epimerase/dehydratase" evidence="1">
    <location>
        <begin position="6"/>
        <end position="207"/>
    </location>
</feature>
<dbReference type="Proteomes" id="UP001223390">
    <property type="component" value="Unassembled WGS sequence"/>
</dbReference>
<evidence type="ECO:0000313" key="3">
    <source>
        <dbReference type="Proteomes" id="UP001223390"/>
    </source>
</evidence>
<protein>
    <submittedName>
        <fullName evidence="2">NAD(P)-dependent oxidoreductase</fullName>
    </submittedName>
</protein>
<dbReference type="Gene3D" id="3.40.50.720">
    <property type="entry name" value="NAD(P)-binding Rossmann-like Domain"/>
    <property type="match status" value="1"/>
</dbReference>
<reference evidence="2 3" key="1">
    <citation type="submission" date="2023-05" db="EMBL/GenBank/DDBJ databases">
        <title>Sequencing and Assembly of Streptomyces sp. NP73.</title>
        <authorList>
            <person name="Konwar A.N."/>
            <person name="Saikia K."/>
            <person name="Thakur D."/>
        </authorList>
    </citation>
    <scope>NUCLEOTIDE SEQUENCE [LARGE SCALE GENOMIC DNA]</scope>
    <source>
        <strain evidence="2 3">NP73</strain>
    </source>
</reference>
<sequence>MRPLRVVLTGATGFIGAAALRELDLRADVSVRAVGRRPPRAGAAGAAEWVRADLARPGSVAGVCEGADVLVHLAGVVGPDESLCEAVNVRGTAALMAEAVRAGTGRVVHLSTAAVYGPGPHRGAAVGELEPAPVSPTSRTRLAGEAYALAAGAVVLRPGLVLGAGDRWVVPALAELVDRVPGRWDGGRGLLSAVDAGDLARLVTALAVLPGDGGAAAGRVFHTGHPVPVRTGDLLAELAELGVLPRVRSDLAWEECLRLLRATPGAVSERQFSLLARDHWYRSDEVWALAACPPGPGPLTRLRAAAPWYREAVGRGGEAAA</sequence>
<organism evidence="2 3">
    <name type="scientific">Streptomyces katrae</name>
    <dbReference type="NCBI Taxonomy" id="68223"/>
    <lineage>
        <taxon>Bacteria</taxon>
        <taxon>Bacillati</taxon>
        <taxon>Actinomycetota</taxon>
        <taxon>Actinomycetes</taxon>
        <taxon>Kitasatosporales</taxon>
        <taxon>Streptomycetaceae</taxon>
        <taxon>Streptomyces</taxon>
    </lineage>
</organism>
<dbReference type="SUPFAM" id="SSF51735">
    <property type="entry name" value="NAD(P)-binding Rossmann-fold domains"/>
    <property type="match status" value="1"/>
</dbReference>
<dbReference type="InterPro" id="IPR051783">
    <property type="entry name" value="NAD(P)-dependent_oxidoreduct"/>
</dbReference>
<dbReference type="PANTHER" id="PTHR48079:SF6">
    <property type="entry name" value="NAD(P)-BINDING DOMAIN-CONTAINING PROTEIN-RELATED"/>
    <property type="match status" value="1"/>
</dbReference>
<proteinExistence type="predicted"/>
<name>A0ABT7GY52_9ACTN</name>
<evidence type="ECO:0000259" key="1">
    <source>
        <dbReference type="Pfam" id="PF01370"/>
    </source>
</evidence>
<evidence type="ECO:0000313" key="2">
    <source>
        <dbReference type="EMBL" id="MDK9498211.1"/>
    </source>
</evidence>
<gene>
    <name evidence="2" type="ORF">QEZ40_003161</name>
</gene>
<comment type="caution">
    <text evidence="2">The sequence shown here is derived from an EMBL/GenBank/DDBJ whole genome shotgun (WGS) entry which is preliminary data.</text>
</comment>
<dbReference type="Pfam" id="PF01370">
    <property type="entry name" value="Epimerase"/>
    <property type="match status" value="1"/>
</dbReference>
<dbReference type="RefSeq" id="WP_285343911.1">
    <property type="nucleotide sequence ID" value="NZ_JASITI010000027.1"/>
</dbReference>
<dbReference type="EMBL" id="JASITI010000027">
    <property type="protein sequence ID" value="MDK9498211.1"/>
    <property type="molecule type" value="Genomic_DNA"/>
</dbReference>
<dbReference type="InterPro" id="IPR001509">
    <property type="entry name" value="Epimerase_deHydtase"/>
</dbReference>
<dbReference type="PANTHER" id="PTHR48079">
    <property type="entry name" value="PROTEIN YEEZ"/>
    <property type="match status" value="1"/>
</dbReference>